<keyword evidence="7" id="KW-1185">Reference proteome</keyword>
<sequence>MPLHYLCANKELDETTAFENLKPLIEKHPEALRHETANTFESGSLPIHIACLSKKSPEFCRVLIEAYPGSERIAVKQSEDVPDPDQVLDVEGALPLHYACGNGTAATVQYLYKLYPDAINHATTNGHYPIHAAIRRMSRRDNATDAVDIVQFLLDCDSKMASLEVAGQPLLIWACCEKYSDSNLNAALQVINLLYDACPESIRKEDRNGMMLLHQHCLRQMNEKMSMAILKLLLEKCPEAVRHACSKGILPIHIAASTSKPPEFCRVLIEAYPGSERKCNATGRLPLGYACMTNTVATVQYLYKCYPDAINHATTKGIYPIHEAMSTRESPITAVEIVKFLLVCDSKMASLEVVGLSLLYLACRQDYNDSSIQAGIQMIKVIYDAHPEAIEHRRISSDIQRYHQQVRAFINSQLVYSRQAKDHRQMTTPDHNGRLPLHTALQNNVRLGSIKLLVKGNPSAVRNVDISCAIPLHVACEHHDSPTVVQYLVELDTTTLGTVDSQVQVTIKVQNPTRKSRSKKVAAKKSSTATLAKKRITKIGYLDKANAKLKAAHDIRERDYAAEIKRLDDKEEELLVRLSKLEEQKEKVATEHGETEDVSDDDLIEINAGGKIIAAKRGTLCLLKGTRLEALFSGRWDKKLQRDSSGRIFLDVNGDCFQAIVDYLNELAISSDEDPPDYPTVGGENRLILHDHLQLFGLPSSTLMSESNIIKDMSQAESIEHWLQEDGSAGTMKLLYRSSREGLSPEAFHDKCDDNNSGDNVRTLVIIETKEGGILGGYSNTPWDCFNGNYIGADKAFLFALSGFNIPAPCKMKLKDKDDVEAIMNDGDHGPVFGGGHDLCVEGSRVYLDVGHTYEIGPTGEFNCNENYEINEMEVFQVSDPGKQKQLSPCSEKKATLVDRFTREVNVAINQKWLTLQELEEEVFSLEESFKDEITFIDSFVSRDTSGVVMLNVSGTMMATERAVLMFAEDSVLAQQFDDTKWTEQGCKDMRVKDWEPDDVMKWMKKITDIPNNVAQLFIENEITGSELIALDKEGLKMLGVKRVGTICLLFDEISALKKSSSEDMVTLIEHSPYCFGKILDYLRMKYLHSIDLIDNEPALPTVCDDQKKRFAKVVKYYFPGESSSFVLG</sequence>
<evidence type="ECO:0000256" key="2">
    <source>
        <dbReference type="ARBA" id="ARBA00023043"/>
    </source>
</evidence>
<keyword evidence="2" id="KW-0040">ANK repeat</keyword>
<evidence type="ECO:0000256" key="1">
    <source>
        <dbReference type="ARBA" id="ARBA00022737"/>
    </source>
</evidence>
<dbReference type="SUPFAM" id="SSF54695">
    <property type="entry name" value="POZ domain"/>
    <property type="match status" value="2"/>
</dbReference>
<dbReference type="Gene3D" id="3.30.710.10">
    <property type="entry name" value="Potassium Channel Kv1.1, Chain A"/>
    <property type="match status" value="2"/>
</dbReference>
<dbReference type="SMART" id="SM00454">
    <property type="entry name" value="SAM"/>
    <property type="match status" value="1"/>
</dbReference>
<feature type="domain" description="TLDc" evidence="5">
    <location>
        <begin position="709"/>
        <end position="879"/>
    </location>
</feature>
<dbReference type="InterPro" id="IPR002110">
    <property type="entry name" value="Ankyrin_rpt"/>
</dbReference>
<evidence type="ECO:0000259" key="5">
    <source>
        <dbReference type="PROSITE" id="PS51886"/>
    </source>
</evidence>
<dbReference type="AlphaFoldDB" id="A0AAD9D5W6"/>
<evidence type="ECO:0000313" key="6">
    <source>
        <dbReference type="EMBL" id="KAK1734159.1"/>
    </source>
</evidence>
<gene>
    <name evidence="6" type="ORF">QTG54_015162</name>
</gene>
<dbReference type="PROSITE" id="PS51886">
    <property type="entry name" value="TLDC"/>
    <property type="match status" value="1"/>
</dbReference>
<proteinExistence type="predicted"/>
<feature type="coiled-coil region" evidence="3">
    <location>
        <begin position="564"/>
        <end position="598"/>
    </location>
</feature>
<dbReference type="Gene3D" id="1.10.150.50">
    <property type="entry name" value="Transcription Factor, Ets-1"/>
    <property type="match status" value="1"/>
</dbReference>
<organism evidence="6 7">
    <name type="scientific">Skeletonema marinoi</name>
    <dbReference type="NCBI Taxonomy" id="267567"/>
    <lineage>
        <taxon>Eukaryota</taxon>
        <taxon>Sar</taxon>
        <taxon>Stramenopiles</taxon>
        <taxon>Ochrophyta</taxon>
        <taxon>Bacillariophyta</taxon>
        <taxon>Coscinodiscophyceae</taxon>
        <taxon>Thalassiosirophycidae</taxon>
        <taxon>Thalassiosirales</taxon>
        <taxon>Skeletonemataceae</taxon>
        <taxon>Skeletonema</taxon>
        <taxon>Skeletonema marinoi-dohrnii complex</taxon>
    </lineage>
</organism>
<dbReference type="PROSITE" id="PS50105">
    <property type="entry name" value="SAM_DOMAIN"/>
    <property type="match status" value="1"/>
</dbReference>
<dbReference type="PANTHER" id="PTHR24198">
    <property type="entry name" value="ANKYRIN REPEAT AND PROTEIN KINASE DOMAIN-CONTAINING PROTEIN"/>
    <property type="match status" value="1"/>
</dbReference>
<dbReference type="Gene3D" id="1.25.40.20">
    <property type="entry name" value="Ankyrin repeat-containing domain"/>
    <property type="match status" value="2"/>
</dbReference>
<keyword evidence="3" id="KW-0175">Coiled coil</keyword>
<dbReference type="PANTHER" id="PTHR24198:SF165">
    <property type="entry name" value="ANKYRIN REPEAT-CONTAINING PROTEIN-RELATED"/>
    <property type="match status" value="1"/>
</dbReference>
<dbReference type="Pfam" id="PF07534">
    <property type="entry name" value="TLD"/>
    <property type="match status" value="1"/>
</dbReference>
<dbReference type="SMART" id="SM00248">
    <property type="entry name" value="ANK"/>
    <property type="match status" value="9"/>
</dbReference>
<reference evidence="6" key="1">
    <citation type="submission" date="2023-06" db="EMBL/GenBank/DDBJ databases">
        <title>Survivors Of The Sea: Transcriptome response of Skeletonema marinoi to long-term dormancy.</title>
        <authorList>
            <person name="Pinder M.I.M."/>
            <person name="Kourtchenko O."/>
            <person name="Robertson E.K."/>
            <person name="Larsson T."/>
            <person name="Maumus F."/>
            <person name="Osuna-Cruz C.M."/>
            <person name="Vancaester E."/>
            <person name="Stenow R."/>
            <person name="Vandepoele K."/>
            <person name="Ploug H."/>
            <person name="Bruchert V."/>
            <person name="Godhe A."/>
            <person name="Topel M."/>
        </authorList>
    </citation>
    <scope>NUCLEOTIDE SEQUENCE</scope>
    <source>
        <strain evidence="6">R05AC</strain>
    </source>
</reference>
<dbReference type="Proteomes" id="UP001224775">
    <property type="component" value="Unassembled WGS sequence"/>
</dbReference>
<dbReference type="InterPro" id="IPR036770">
    <property type="entry name" value="Ankyrin_rpt-contain_sf"/>
</dbReference>
<name>A0AAD9D5W6_9STRA</name>
<feature type="domain" description="SAM" evidence="4">
    <location>
        <begin position="995"/>
        <end position="1060"/>
    </location>
</feature>
<evidence type="ECO:0000259" key="4">
    <source>
        <dbReference type="PROSITE" id="PS50105"/>
    </source>
</evidence>
<dbReference type="SMART" id="SM00584">
    <property type="entry name" value="TLDc"/>
    <property type="match status" value="1"/>
</dbReference>
<accession>A0AAD9D5W6</accession>
<dbReference type="SUPFAM" id="SSF47769">
    <property type="entry name" value="SAM/Pointed domain"/>
    <property type="match status" value="1"/>
</dbReference>
<dbReference type="SUPFAM" id="SSF48403">
    <property type="entry name" value="Ankyrin repeat"/>
    <property type="match status" value="1"/>
</dbReference>
<protein>
    <submittedName>
        <fullName evidence="6">TLD domain-containing protein</fullName>
    </submittedName>
</protein>
<dbReference type="Pfam" id="PF12796">
    <property type="entry name" value="Ank_2"/>
    <property type="match status" value="1"/>
</dbReference>
<dbReference type="InterPro" id="IPR011333">
    <property type="entry name" value="SKP1/BTB/POZ_sf"/>
</dbReference>
<dbReference type="InterPro" id="IPR013761">
    <property type="entry name" value="SAM/pointed_sf"/>
</dbReference>
<dbReference type="EMBL" id="JATAAI010000041">
    <property type="protein sequence ID" value="KAK1734159.1"/>
    <property type="molecule type" value="Genomic_DNA"/>
</dbReference>
<comment type="caution">
    <text evidence="6">The sequence shown here is derived from an EMBL/GenBank/DDBJ whole genome shotgun (WGS) entry which is preliminary data.</text>
</comment>
<dbReference type="InterPro" id="IPR001660">
    <property type="entry name" value="SAM"/>
</dbReference>
<evidence type="ECO:0000256" key="3">
    <source>
        <dbReference type="SAM" id="Coils"/>
    </source>
</evidence>
<dbReference type="InterPro" id="IPR006571">
    <property type="entry name" value="TLDc_dom"/>
</dbReference>
<evidence type="ECO:0000313" key="7">
    <source>
        <dbReference type="Proteomes" id="UP001224775"/>
    </source>
</evidence>
<keyword evidence="1" id="KW-0677">Repeat</keyword>